<dbReference type="PANTHER" id="PTHR37984:SF5">
    <property type="entry name" value="PROTEIN NYNRIN-LIKE"/>
    <property type="match status" value="1"/>
</dbReference>
<dbReference type="InterPro" id="IPR056924">
    <property type="entry name" value="SH3_Tf2-1"/>
</dbReference>
<gene>
    <name evidence="10" type="ORF">Tco_0626104</name>
</gene>
<comment type="caution">
    <text evidence="10">The sequence shown here is derived from an EMBL/GenBank/DDBJ whole genome shotgun (WGS) entry which is preliminary data.</text>
</comment>
<feature type="domain" description="Integrase catalytic" evidence="9">
    <location>
        <begin position="576"/>
        <end position="737"/>
    </location>
</feature>
<evidence type="ECO:0000256" key="6">
    <source>
        <dbReference type="ARBA" id="ARBA00022918"/>
    </source>
</evidence>
<proteinExistence type="predicted"/>
<dbReference type="Gene3D" id="3.30.420.10">
    <property type="entry name" value="Ribonuclease H-like superfamily/Ribonuclease H"/>
    <property type="match status" value="1"/>
</dbReference>
<dbReference type="Pfam" id="PF00078">
    <property type="entry name" value="RVT_1"/>
    <property type="match status" value="1"/>
</dbReference>
<dbReference type="InterPro" id="IPR041373">
    <property type="entry name" value="RT_RNaseH"/>
</dbReference>
<dbReference type="Proteomes" id="UP001151760">
    <property type="component" value="Unassembled WGS sequence"/>
</dbReference>
<dbReference type="PANTHER" id="PTHR37984">
    <property type="entry name" value="PROTEIN CBG26694"/>
    <property type="match status" value="1"/>
</dbReference>
<keyword evidence="4" id="KW-0255">Endonuclease</keyword>
<dbReference type="InterPro" id="IPR001584">
    <property type="entry name" value="Integrase_cat-core"/>
</dbReference>
<dbReference type="InterPro" id="IPR036397">
    <property type="entry name" value="RNaseH_sf"/>
</dbReference>
<dbReference type="InterPro" id="IPR000477">
    <property type="entry name" value="RT_dom"/>
</dbReference>
<reference evidence="10" key="1">
    <citation type="journal article" date="2022" name="Int. J. Mol. Sci.">
        <title>Draft Genome of Tanacetum Coccineum: Genomic Comparison of Closely Related Tanacetum-Family Plants.</title>
        <authorList>
            <person name="Yamashiro T."/>
            <person name="Shiraishi A."/>
            <person name="Nakayama K."/>
            <person name="Satake H."/>
        </authorList>
    </citation>
    <scope>NUCLEOTIDE SEQUENCE</scope>
</reference>
<evidence type="ECO:0000256" key="5">
    <source>
        <dbReference type="ARBA" id="ARBA00022801"/>
    </source>
</evidence>
<evidence type="ECO:0000256" key="1">
    <source>
        <dbReference type="ARBA" id="ARBA00022679"/>
    </source>
</evidence>
<evidence type="ECO:0000313" key="11">
    <source>
        <dbReference type="Proteomes" id="UP001151760"/>
    </source>
</evidence>
<dbReference type="EMBL" id="BQNB010008677">
    <property type="protein sequence ID" value="GJS52742.1"/>
    <property type="molecule type" value="Genomic_DNA"/>
</dbReference>
<evidence type="ECO:0000313" key="10">
    <source>
        <dbReference type="EMBL" id="GJS52742.1"/>
    </source>
</evidence>
<dbReference type="InterPro" id="IPR050951">
    <property type="entry name" value="Retrovirus_Pol_polyprotein"/>
</dbReference>
<keyword evidence="11" id="KW-1185">Reference proteome</keyword>
<dbReference type="Pfam" id="PF24626">
    <property type="entry name" value="SH3_Tf2-1"/>
    <property type="match status" value="1"/>
</dbReference>
<evidence type="ECO:0000256" key="4">
    <source>
        <dbReference type="ARBA" id="ARBA00022759"/>
    </source>
</evidence>
<evidence type="ECO:0000256" key="3">
    <source>
        <dbReference type="ARBA" id="ARBA00022722"/>
    </source>
</evidence>
<dbReference type="PROSITE" id="PS50878">
    <property type="entry name" value="RT_POL"/>
    <property type="match status" value="1"/>
</dbReference>
<keyword evidence="6" id="KW-0695">RNA-directed DNA polymerase</keyword>
<dbReference type="Pfam" id="PF08284">
    <property type="entry name" value="RVP_2"/>
    <property type="match status" value="1"/>
</dbReference>
<organism evidence="10 11">
    <name type="scientific">Tanacetum coccineum</name>
    <dbReference type="NCBI Taxonomy" id="301880"/>
    <lineage>
        <taxon>Eukaryota</taxon>
        <taxon>Viridiplantae</taxon>
        <taxon>Streptophyta</taxon>
        <taxon>Embryophyta</taxon>
        <taxon>Tracheophyta</taxon>
        <taxon>Spermatophyta</taxon>
        <taxon>Magnoliopsida</taxon>
        <taxon>eudicotyledons</taxon>
        <taxon>Gunneridae</taxon>
        <taxon>Pentapetalae</taxon>
        <taxon>asterids</taxon>
        <taxon>campanulids</taxon>
        <taxon>Asterales</taxon>
        <taxon>Asteraceae</taxon>
        <taxon>Asteroideae</taxon>
        <taxon>Anthemideae</taxon>
        <taxon>Anthemidinae</taxon>
        <taxon>Tanacetum</taxon>
    </lineage>
</organism>
<dbReference type="Gene3D" id="3.10.10.10">
    <property type="entry name" value="HIV Type 1 Reverse Transcriptase, subunit A, domain 1"/>
    <property type="match status" value="1"/>
</dbReference>
<feature type="domain" description="Reverse transcriptase" evidence="8">
    <location>
        <begin position="203"/>
        <end position="382"/>
    </location>
</feature>
<keyword evidence="1" id="KW-0808">Transferase</keyword>
<dbReference type="InterPro" id="IPR043502">
    <property type="entry name" value="DNA/RNA_pol_sf"/>
</dbReference>
<keyword evidence="5" id="KW-0378">Hydrolase</keyword>
<evidence type="ECO:0000256" key="2">
    <source>
        <dbReference type="ARBA" id="ARBA00022695"/>
    </source>
</evidence>
<feature type="region of interest" description="Disordered" evidence="7">
    <location>
        <begin position="928"/>
        <end position="954"/>
    </location>
</feature>
<dbReference type="PROSITE" id="PS50994">
    <property type="entry name" value="INTEGRASE"/>
    <property type="match status" value="1"/>
</dbReference>
<feature type="compositionally biased region" description="Acidic residues" evidence="7">
    <location>
        <begin position="936"/>
        <end position="945"/>
    </location>
</feature>
<protein>
    <submittedName>
        <fullName evidence="10">Nucleotidyltransferase, ribonuclease H</fullName>
    </submittedName>
</protein>
<dbReference type="SUPFAM" id="SSF56672">
    <property type="entry name" value="DNA/RNA polymerases"/>
    <property type="match status" value="1"/>
</dbReference>
<evidence type="ECO:0000259" key="9">
    <source>
        <dbReference type="PROSITE" id="PS50994"/>
    </source>
</evidence>
<reference evidence="10" key="2">
    <citation type="submission" date="2022-01" db="EMBL/GenBank/DDBJ databases">
        <authorList>
            <person name="Yamashiro T."/>
            <person name="Shiraishi A."/>
            <person name="Satake H."/>
            <person name="Nakayama K."/>
        </authorList>
    </citation>
    <scope>NUCLEOTIDE SEQUENCE</scope>
</reference>
<dbReference type="InterPro" id="IPR043128">
    <property type="entry name" value="Rev_trsase/Diguanyl_cyclase"/>
</dbReference>
<dbReference type="Pfam" id="PF17917">
    <property type="entry name" value="RT_RNaseH"/>
    <property type="match status" value="1"/>
</dbReference>
<dbReference type="InterPro" id="IPR012337">
    <property type="entry name" value="RNaseH-like_sf"/>
</dbReference>
<dbReference type="Gene3D" id="3.30.70.270">
    <property type="match status" value="2"/>
</dbReference>
<accession>A0ABQ4WIM0</accession>
<evidence type="ECO:0000256" key="7">
    <source>
        <dbReference type="SAM" id="MobiDB-lite"/>
    </source>
</evidence>
<evidence type="ECO:0000259" key="8">
    <source>
        <dbReference type="PROSITE" id="PS50878"/>
    </source>
</evidence>
<name>A0ABQ4WIM0_9ASTR</name>
<keyword evidence="3" id="KW-0540">Nuclease</keyword>
<dbReference type="CDD" id="cd01647">
    <property type="entry name" value="RT_LTR"/>
    <property type="match status" value="1"/>
</dbReference>
<keyword evidence="2" id="KW-0548">Nucleotidyltransferase</keyword>
<sequence>MGRFKIAKVAIPCLLMPCECGVMWGLLGVVFCRVAGQRKRWVNSGFGIGGKGGYKRPLTRYSLLFYSIARNPWSSLIPLGHGSFDVIVGKDWLSQNKAVIVCHEKVVEILLEGSGILRVQGERILGVAKALMNAKVDEPKLSDISVVWDFVDVFLKDLSRLPPHRQVEFCIDLVPGATPVTKSLYRLAPSEMQELSRQLQELQDKGFMRPCHSPWGALVLFVKKKDGSFHMCIDYRELNKLIVKNRYPLPRINDLFDQLQGSCYFSKIDLRSGYHQLRVHEDDILKTTFRTRYGHFEFTIMPFGLTNAPTVFMNFMNRVCKPYLDKFVIVFIDDILIYSKTKEDHEVHLRFVLELLRKEKLYAKFSKCEFWLQEVHFLGHVVNQSGIHVDPGYYRRFIANFSKIAKPLTSLTQKNQKQLKIHEKNYTTHDLDLGAVVFALKTWRHYLYGTKSVIYTDHKSLQHIFDQQMERKGGGSNYLVIMNVKFAIIRGEAFNQENVLSKRLHGLDQQMERKGDKSLYFMDRIWVPLEGGVRTVIMDETHKSKYSVHPGADKMYYDLRDMLSIKGLQAYYNNQRYLNGSGKNITIDFITKLPRTRSGHDAIWVVVDRLTKSAHFLAIRKDYSTEKLARLYTDEIVVRHGVHVSIISDRDAWFTSRLWQTFQKALGTRLDMSTTYHPQTDGQSEHTIQTLEDMLRACVIEFGGSWDVHLPLAEFSYNNSYHTSIRCVPFKVLYGIKCRSPMLWAKIREGSLIGPELVQETTDKVVVIKEKLKAARDRKKSYADNRRKPLEFEILERISPVAYRLRLFKELSGVQDTFYVSNLKKCLADASLHVPLDEIKVDKTLRFVEEPVEIMDREIKSLKRSKISLVKVRWNSKRGPEFTWERKDYMKSKYPQLTSDEESIPANDRFSKVDGYHAIPPPITGNFLTPRADVSFTDDEDDVSEEQTVSSVKTNETQIVKTRVDKIGQTSQK</sequence>
<dbReference type="SUPFAM" id="SSF53098">
    <property type="entry name" value="Ribonuclease H-like"/>
    <property type="match status" value="1"/>
</dbReference>